<keyword evidence="3" id="KW-1185">Reference proteome</keyword>
<feature type="region of interest" description="Disordered" evidence="1">
    <location>
        <begin position="143"/>
        <end position="168"/>
    </location>
</feature>
<dbReference type="eggNOG" id="COG3074">
    <property type="taxonomic scope" value="Bacteria"/>
</dbReference>
<evidence type="ECO:0000256" key="1">
    <source>
        <dbReference type="SAM" id="MobiDB-lite"/>
    </source>
</evidence>
<dbReference type="Proteomes" id="UP000001007">
    <property type="component" value="Chromosome"/>
</dbReference>
<organism evidence="2 3">
    <name type="scientific">Chlorobaculum tepidum (strain ATCC 49652 / DSM 12025 / NBRC 103806 / TLS)</name>
    <name type="common">Chlorobium tepidum</name>
    <dbReference type="NCBI Taxonomy" id="194439"/>
    <lineage>
        <taxon>Bacteria</taxon>
        <taxon>Pseudomonadati</taxon>
        <taxon>Chlorobiota</taxon>
        <taxon>Chlorobiia</taxon>
        <taxon>Chlorobiales</taxon>
        <taxon>Chlorobiaceae</taxon>
        <taxon>Chlorobaculum</taxon>
    </lineage>
</organism>
<reference evidence="2 3" key="1">
    <citation type="journal article" date="2002" name="Proc. Natl. Acad. Sci. U.S.A.">
        <title>The complete genome sequence of Chlorobium tepidum TLS, a photosynthetic, anaerobic, green-sulfur bacterium.</title>
        <authorList>
            <person name="Eisen J.A."/>
            <person name="Nelson K.E."/>
            <person name="Paulsen I.T."/>
            <person name="Heidelberg J.F."/>
            <person name="Wu M."/>
            <person name="Dodson R.J."/>
            <person name="Deboy R."/>
            <person name="Gwinn M.L."/>
            <person name="Nelson W.C."/>
            <person name="Haft D.H."/>
            <person name="Hickey E.K."/>
            <person name="Peterson J.D."/>
            <person name="Durkin A.S."/>
            <person name="Kolonay J.L."/>
            <person name="Yang F."/>
            <person name="Holt I."/>
            <person name="Umayam L.A."/>
            <person name="Mason T."/>
            <person name="Brenner M."/>
            <person name="Shea T.P."/>
            <person name="Parksey D."/>
            <person name="Nierman W.C."/>
            <person name="Feldblyum T.V."/>
            <person name="Hansen C.L."/>
            <person name="Craven M.B."/>
            <person name="Radune D."/>
            <person name="Vamathevan J."/>
            <person name="Khouri H."/>
            <person name="White O."/>
            <person name="Gruber T.M."/>
            <person name="Ketchum K.A."/>
            <person name="Venter J.C."/>
            <person name="Tettelin H."/>
            <person name="Bryant D.A."/>
            <person name="Fraser C.M."/>
        </authorList>
    </citation>
    <scope>NUCLEOTIDE SEQUENCE [LARGE SCALE GENOMIC DNA]</scope>
    <source>
        <strain evidence="3">ATCC 49652 / DSM 12025 / NBRC 103806 / TLS</strain>
    </source>
</reference>
<dbReference type="OrthoDB" id="9802177at2"/>
<dbReference type="KEGG" id="cte:CT1643"/>
<evidence type="ECO:0000313" key="2">
    <source>
        <dbReference type="EMBL" id="AAM72868.1"/>
    </source>
</evidence>
<proteinExistence type="predicted"/>
<evidence type="ECO:0000313" key="3">
    <source>
        <dbReference type="Proteomes" id="UP000001007"/>
    </source>
</evidence>
<name>Q8KBY9_CHLTE</name>
<dbReference type="HOGENOM" id="CLU_1583593_0_0_10"/>
<dbReference type="AlphaFoldDB" id="Q8KBY9"/>
<accession>Q8KBY9</accession>
<protein>
    <submittedName>
        <fullName evidence="2">Uncharacterized protein</fullName>
    </submittedName>
</protein>
<sequence>MDDPAIMWNAGNIRGRHPQLRLTKGFKSGEKSRVEVAVAVARTIGETNVSGADSGKDATMPSIQGHLALSTHSSSRRNRQPSLFQAITNRRNGIRRLTKRMKLSTRGHACSNCRCHWATSCFLPVSFSPERISTITGKASVRAATAPKPSVRTEAGLPCATRQARRRR</sequence>
<gene>
    <name evidence="2" type="ordered locus">CT1643</name>
</gene>
<dbReference type="EnsemblBacteria" id="AAM72868">
    <property type="protein sequence ID" value="AAM72868"/>
    <property type="gene ID" value="CT1643"/>
</dbReference>
<dbReference type="EMBL" id="AE006470">
    <property type="protein sequence ID" value="AAM72868.1"/>
    <property type="molecule type" value="Genomic_DNA"/>
</dbReference>